<evidence type="ECO:0000256" key="1">
    <source>
        <dbReference type="ARBA" id="ARBA00022741"/>
    </source>
</evidence>
<dbReference type="GO" id="GO:0005524">
    <property type="term" value="F:ATP binding"/>
    <property type="evidence" value="ECO:0007669"/>
    <property type="project" value="UniProtKB-KW"/>
</dbReference>
<evidence type="ECO:0000256" key="2">
    <source>
        <dbReference type="ARBA" id="ARBA00022840"/>
    </source>
</evidence>
<keyword evidence="1" id="KW-0547">Nucleotide-binding</keyword>
<organism evidence="4 5">
    <name type="scientific">Bacillus phage DZ1</name>
    <dbReference type="NCBI Taxonomy" id="3075862"/>
    <lineage>
        <taxon>Viruses</taxon>
        <taxon>Duplodnaviria</taxon>
        <taxon>Heunggongvirae</taxon>
        <taxon>Uroviricota</taxon>
        <taxon>Caudoviricetes</taxon>
        <taxon>Ehrlichviridae</taxon>
        <taxon>Dazunavirus</taxon>
        <taxon>Dazunavirus DZ1</taxon>
    </lineage>
</organism>
<dbReference type="Gene3D" id="3.40.50.300">
    <property type="entry name" value="P-loop containing nucleotide triphosphate hydrolases"/>
    <property type="match status" value="1"/>
</dbReference>
<evidence type="ECO:0000259" key="3">
    <source>
        <dbReference type="PROSITE" id="PS50901"/>
    </source>
</evidence>
<dbReference type="GO" id="GO:0051301">
    <property type="term" value="P:cell division"/>
    <property type="evidence" value="ECO:0007669"/>
    <property type="project" value="UniProtKB-KW"/>
</dbReference>
<proteinExistence type="predicted"/>
<reference evidence="4 5" key="1">
    <citation type="submission" date="2023-07" db="EMBL/GenBank/DDBJ databases">
        <title>Isolation and characterization of Bacillus cereus bacteriophage DZ1 and its application in foods.</title>
        <authorList>
            <person name="Huang Z."/>
            <person name="Ding Y."/>
            <person name="Wu Q."/>
        </authorList>
    </citation>
    <scope>NUCLEOTIDE SEQUENCE [LARGE SCALE GENOMIC DNA]</scope>
</reference>
<dbReference type="PROSITE" id="PS50901">
    <property type="entry name" value="FTSK"/>
    <property type="match status" value="1"/>
</dbReference>
<keyword evidence="4" id="KW-0131">Cell cycle</keyword>
<dbReference type="InterPro" id="IPR027417">
    <property type="entry name" value="P-loop_NTPase"/>
</dbReference>
<name>A0AA96EL93_9CAUD</name>
<feature type="domain" description="FtsK" evidence="3">
    <location>
        <begin position="155"/>
        <end position="343"/>
    </location>
</feature>
<dbReference type="GO" id="GO:0003677">
    <property type="term" value="F:DNA binding"/>
    <property type="evidence" value="ECO:0007669"/>
    <property type="project" value="InterPro"/>
</dbReference>
<dbReference type="EMBL" id="OR338916">
    <property type="protein sequence ID" value="WNL49465.1"/>
    <property type="molecule type" value="Genomic_DNA"/>
</dbReference>
<accession>A0AA96EL93</accession>
<protein>
    <submittedName>
        <fullName evidence="4">Cell division protein</fullName>
    </submittedName>
</protein>
<keyword evidence="5" id="KW-1185">Reference proteome</keyword>
<dbReference type="SUPFAM" id="SSF52540">
    <property type="entry name" value="P-loop containing nucleoside triphosphate hydrolases"/>
    <property type="match status" value="1"/>
</dbReference>
<evidence type="ECO:0000313" key="4">
    <source>
        <dbReference type="EMBL" id="WNL49465.1"/>
    </source>
</evidence>
<dbReference type="Pfam" id="PF01580">
    <property type="entry name" value="FtsK_SpoIIIE"/>
    <property type="match status" value="1"/>
</dbReference>
<dbReference type="Proteomes" id="UP001304814">
    <property type="component" value="Segment"/>
</dbReference>
<keyword evidence="2" id="KW-0067">ATP-binding</keyword>
<evidence type="ECO:0000313" key="5">
    <source>
        <dbReference type="Proteomes" id="UP001304814"/>
    </source>
</evidence>
<keyword evidence="4" id="KW-0132">Cell division</keyword>
<dbReference type="PANTHER" id="PTHR22683:SF1">
    <property type="entry name" value="TYPE VII SECRETION SYSTEM PROTEIN ESSC"/>
    <property type="match status" value="1"/>
</dbReference>
<sequence length="424" mass="47583">MIFEAASTMLMGGISLYAYLKQNGATNDQQRIQKLFTLSGLNVKHGGKTYTAQLVRKKQHDWGVQYVYRIPEGRQFSDYEDKIGILKDGLNNRAAKFNLKSFLKKEKLGGHKEVELSFDGMLHVKVYDQPFPTEIPYLTEDTKDWKVPLGVKRDSKEVYLDFEKTPHVGLGGATRYGKSNLLNSIIISLLHSQPNNTEFTFIDLKGGVELCDYENLKQTQSIAYEPEEALKALEAAYNGMRKVQNKLKGKAKKVQDAGLLKRHFIIIDEVGELNPAEATDKADKKLKEECQRYMSQIARLGAGLGYRLIVATQYPTGDVIPRAVKQNCDVKICFRVRNSTASQVVLDEGGAEKLPAVKGRAIVQLADKQEILQTFFINTEVISQVSSPYITNISKRVVLADEEESIISEAGANTFILEETRFSD</sequence>
<dbReference type="InterPro" id="IPR050206">
    <property type="entry name" value="FtsK/SpoIIIE/SftA"/>
</dbReference>
<dbReference type="PANTHER" id="PTHR22683">
    <property type="entry name" value="SPORULATION PROTEIN RELATED"/>
    <property type="match status" value="1"/>
</dbReference>
<dbReference type="InterPro" id="IPR002543">
    <property type="entry name" value="FtsK_dom"/>
</dbReference>